<dbReference type="EMBL" id="JACDQQ010000912">
    <property type="protein sequence ID" value="MBA0085212.1"/>
    <property type="molecule type" value="Genomic_DNA"/>
</dbReference>
<proteinExistence type="predicted"/>
<name>A0A7V8NQ10_9BACT</name>
<accession>A0A7V8NQ10</accession>
<feature type="region of interest" description="Disordered" evidence="1">
    <location>
        <begin position="1"/>
        <end position="62"/>
    </location>
</feature>
<evidence type="ECO:0000313" key="2">
    <source>
        <dbReference type="EMBL" id="MBA0085212.1"/>
    </source>
</evidence>
<comment type="caution">
    <text evidence="2">The sequence shown here is derived from an EMBL/GenBank/DDBJ whole genome shotgun (WGS) entry which is preliminary data.</text>
</comment>
<protein>
    <submittedName>
        <fullName evidence="2">Uncharacterized protein</fullName>
    </submittedName>
</protein>
<feature type="compositionally biased region" description="Basic and acidic residues" evidence="1">
    <location>
        <begin position="13"/>
        <end position="22"/>
    </location>
</feature>
<evidence type="ECO:0000313" key="3">
    <source>
        <dbReference type="Proteomes" id="UP000567293"/>
    </source>
</evidence>
<keyword evidence="3" id="KW-1185">Reference proteome</keyword>
<feature type="compositionally biased region" description="Basic and acidic residues" evidence="1">
    <location>
        <begin position="33"/>
        <end position="43"/>
    </location>
</feature>
<evidence type="ECO:0000256" key="1">
    <source>
        <dbReference type="SAM" id="MobiDB-lite"/>
    </source>
</evidence>
<organism evidence="2 3">
    <name type="scientific">Candidatus Acidiferrum panamense</name>
    <dbReference type="NCBI Taxonomy" id="2741543"/>
    <lineage>
        <taxon>Bacteria</taxon>
        <taxon>Pseudomonadati</taxon>
        <taxon>Acidobacteriota</taxon>
        <taxon>Terriglobia</taxon>
        <taxon>Candidatus Acidiferrales</taxon>
        <taxon>Candidatus Acidiferrum</taxon>
    </lineage>
</organism>
<dbReference type="Proteomes" id="UP000567293">
    <property type="component" value="Unassembled WGS sequence"/>
</dbReference>
<dbReference type="AlphaFoldDB" id="A0A7V8NQ10"/>
<sequence length="62" mass="6881">MAQNRYLEPSEQGLRKPTDPQKENGQVINQPRYAEHGGLDRASRIAQKNPLVISKPGGGRRA</sequence>
<reference evidence="2" key="1">
    <citation type="submission" date="2020-06" db="EMBL/GenBank/DDBJ databases">
        <title>Legume-microbial interactions unlock mineral nutrients during tropical forest succession.</title>
        <authorList>
            <person name="Epihov D.Z."/>
        </authorList>
    </citation>
    <scope>NUCLEOTIDE SEQUENCE [LARGE SCALE GENOMIC DNA]</scope>
    <source>
        <strain evidence="2">Pan2503</strain>
    </source>
</reference>
<gene>
    <name evidence="2" type="ORF">HRJ53_09460</name>
</gene>